<organism evidence="2">
    <name type="scientific">Timema californicum</name>
    <name type="common">California timema</name>
    <name type="synonym">Walking stick</name>
    <dbReference type="NCBI Taxonomy" id="61474"/>
    <lineage>
        <taxon>Eukaryota</taxon>
        <taxon>Metazoa</taxon>
        <taxon>Ecdysozoa</taxon>
        <taxon>Arthropoda</taxon>
        <taxon>Hexapoda</taxon>
        <taxon>Insecta</taxon>
        <taxon>Pterygota</taxon>
        <taxon>Neoptera</taxon>
        <taxon>Polyneoptera</taxon>
        <taxon>Phasmatodea</taxon>
        <taxon>Timematodea</taxon>
        <taxon>Timematoidea</taxon>
        <taxon>Timematidae</taxon>
        <taxon>Timema</taxon>
    </lineage>
</organism>
<reference evidence="2" key="1">
    <citation type="submission" date="2020-11" db="EMBL/GenBank/DDBJ databases">
        <authorList>
            <person name="Tran Van P."/>
        </authorList>
    </citation>
    <scope>NUCLEOTIDE SEQUENCE</scope>
</reference>
<dbReference type="AlphaFoldDB" id="A0A7R9JHU7"/>
<evidence type="ECO:0000313" key="2">
    <source>
        <dbReference type="EMBL" id="CAD7579575.1"/>
    </source>
</evidence>
<feature type="compositionally biased region" description="Basic and acidic residues" evidence="1">
    <location>
        <begin position="108"/>
        <end position="128"/>
    </location>
</feature>
<name>A0A7R9JHU7_TIMCA</name>
<gene>
    <name evidence="2" type="ORF">TCMB3V08_LOCUS12109</name>
</gene>
<feature type="region of interest" description="Disordered" evidence="1">
    <location>
        <begin position="102"/>
        <end position="128"/>
    </location>
</feature>
<accession>A0A7R9JHU7</accession>
<dbReference type="EMBL" id="OE192524">
    <property type="protein sequence ID" value="CAD7579575.1"/>
    <property type="molecule type" value="Genomic_DNA"/>
</dbReference>
<sequence>MRVLAGTKEARGEVRSTANGRLNRLTEMDSQSKDAQVFMVVVKLIEAAADKEETVREAVMASLRKLSKKHPSEVLRHAVDYRKRNAKAPPVVDLSTTLSVSLGAGPHTTEDYSVRSELNEADVTHEGG</sequence>
<protein>
    <submittedName>
        <fullName evidence="2">(California timema) hypothetical protein</fullName>
    </submittedName>
</protein>
<evidence type="ECO:0000256" key="1">
    <source>
        <dbReference type="SAM" id="MobiDB-lite"/>
    </source>
</evidence>
<proteinExistence type="predicted"/>